<dbReference type="AlphaFoldDB" id="W1PG26"/>
<reference evidence="2" key="1">
    <citation type="journal article" date="2013" name="Science">
        <title>The Amborella genome and the evolution of flowering plants.</title>
        <authorList>
            <consortium name="Amborella Genome Project"/>
        </authorList>
    </citation>
    <scope>NUCLEOTIDE SEQUENCE [LARGE SCALE GENOMIC DNA]</scope>
</reference>
<dbReference type="EMBL" id="KI393866">
    <property type="protein sequence ID" value="ERN06908.1"/>
    <property type="molecule type" value="Genomic_DNA"/>
</dbReference>
<name>W1PG26_AMBTC</name>
<accession>W1PG26</accession>
<dbReference type="Proteomes" id="UP000017836">
    <property type="component" value="Unassembled WGS sequence"/>
</dbReference>
<protein>
    <submittedName>
        <fullName evidence="1">Uncharacterized protein</fullName>
    </submittedName>
</protein>
<organism evidence="1 2">
    <name type="scientific">Amborella trichopoda</name>
    <dbReference type="NCBI Taxonomy" id="13333"/>
    <lineage>
        <taxon>Eukaryota</taxon>
        <taxon>Viridiplantae</taxon>
        <taxon>Streptophyta</taxon>
        <taxon>Embryophyta</taxon>
        <taxon>Tracheophyta</taxon>
        <taxon>Spermatophyta</taxon>
        <taxon>Magnoliopsida</taxon>
        <taxon>Amborellales</taxon>
        <taxon>Amborellaceae</taxon>
        <taxon>Amborella</taxon>
    </lineage>
</organism>
<evidence type="ECO:0000313" key="2">
    <source>
        <dbReference type="Proteomes" id="UP000017836"/>
    </source>
</evidence>
<proteinExistence type="predicted"/>
<sequence length="62" mass="6486">MGGVSKGREKEAVVRQRGRGARVGGGAYAVASGSRGRFFLTFFSPVTIGGREIADEERGING</sequence>
<dbReference type="HOGENOM" id="CLU_2907058_0_0_1"/>
<evidence type="ECO:0000313" key="1">
    <source>
        <dbReference type="EMBL" id="ERN06908.1"/>
    </source>
</evidence>
<gene>
    <name evidence="1" type="ORF">AMTR_s00005p00257760</name>
</gene>
<keyword evidence="2" id="KW-1185">Reference proteome</keyword>
<dbReference type="Gramene" id="ERN06908">
    <property type="protein sequence ID" value="ERN06908"/>
    <property type="gene ID" value="AMTR_s00005p00257760"/>
</dbReference>